<dbReference type="InterPro" id="IPR010627">
    <property type="entry name" value="Prepilin_pept_A24_N"/>
</dbReference>
<dbReference type="Pfam" id="PF01478">
    <property type="entry name" value="Peptidase_A24"/>
    <property type="match status" value="1"/>
</dbReference>
<feature type="transmembrane region" description="Helical" evidence="10">
    <location>
        <begin position="123"/>
        <end position="143"/>
    </location>
</feature>
<evidence type="ECO:0000313" key="14">
    <source>
        <dbReference type="Proteomes" id="UP000252289"/>
    </source>
</evidence>
<dbReference type="GO" id="GO:0004190">
    <property type="term" value="F:aspartic-type endopeptidase activity"/>
    <property type="evidence" value="ECO:0007669"/>
    <property type="project" value="UniProtKB-EC"/>
</dbReference>
<keyword evidence="9" id="KW-0378">Hydrolase</keyword>
<evidence type="ECO:0000256" key="8">
    <source>
        <dbReference type="RuleBase" id="RU003793"/>
    </source>
</evidence>
<dbReference type="GO" id="GO:0005886">
    <property type="term" value="C:plasma membrane"/>
    <property type="evidence" value="ECO:0007669"/>
    <property type="project" value="UniProtKB-SubCell"/>
</dbReference>
<feature type="transmembrane region" description="Helical" evidence="10">
    <location>
        <begin position="6"/>
        <end position="31"/>
    </location>
</feature>
<evidence type="ECO:0000313" key="13">
    <source>
        <dbReference type="EMBL" id="RCL85672.1"/>
    </source>
</evidence>
<dbReference type="Proteomes" id="UP000252289">
    <property type="component" value="Unassembled WGS sequence"/>
</dbReference>
<evidence type="ECO:0000256" key="4">
    <source>
        <dbReference type="ARBA" id="ARBA00022519"/>
    </source>
</evidence>
<dbReference type="PANTHER" id="PTHR30487:SF0">
    <property type="entry name" value="PREPILIN LEADER PEPTIDASE_N-METHYLTRANSFERASE-RELATED"/>
    <property type="match status" value="1"/>
</dbReference>
<dbReference type="AlphaFoldDB" id="A0A368ELI5"/>
<evidence type="ECO:0000256" key="10">
    <source>
        <dbReference type="SAM" id="Phobius"/>
    </source>
</evidence>
<comment type="similarity">
    <text evidence="2 8">Belongs to the peptidase A24 family.</text>
</comment>
<keyword evidence="9" id="KW-0645">Protease</keyword>
<dbReference type="GO" id="GO:0032259">
    <property type="term" value="P:methylation"/>
    <property type="evidence" value="ECO:0007669"/>
    <property type="project" value="UniProtKB-KW"/>
</dbReference>
<organism evidence="13 14">
    <name type="scientific">PS1 clade bacterium</name>
    <dbReference type="NCBI Taxonomy" id="2175152"/>
    <lineage>
        <taxon>Bacteria</taxon>
        <taxon>Pseudomonadati</taxon>
        <taxon>Pseudomonadota</taxon>
        <taxon>Alphaproteobacteria</taxon>
        <taxon>PS1 clade</taxon>
    </lineage>
</organism>
<feature type="transmembrane region" description="Helical" evidence="10">
    <location>
        <begin position="194"/>
        <end position="222"/>
    </location>
</feature>
<feature type="domain" description="Prepilin type IV endopeptidase peptidase" evidence="11">
    <location>
        <begin position="108"/>
        <end position="217"/>
    </location>
</feature>
<comment type="caution">
    <text evidence="13">The sequence shown here is derived from an EMBL/GenBank/DDBJ whole genome shotgun (WGS) entry which is preliminary data.</text>
</comment>
<feature type="domain" description="Prepilin peptidase A24 N-terminal" evidence="12">
    <location>
        <begin position="15"/>
        <end position="95"/>
    </location>
</feature>
<dbReference type="GO" id="GO:0006465">
    <property type="term" value="P:signal peptide processing"/>
    <property type="evidence" value="ECO:0007669"/>
    <property type="project" value="TreeGrafter"/>
</dbReference>
<protein>
    <recommendedName>
        <fullName evidence="9">Prepilin leader peptidase/N-methyltransferase</fullName>
        <ecNumber evidence="9">2.1.1.-</ecNumber>
        <ecNumber evidence="9">3.4.23.43</ecNumber>
    </recommendedName>
</protein>
<comment type="function">
    <text evidence="9">Plays an essential role in type IV pili and type II pseudopili formation by proteolytically removing the leader sequence from substrate proteins and subsequently monomethylating the alpha-amino group of the newly exposed N-terminal phenylalanine.</text>
</comment>
<keyword evidence="9" id="KW-0489">Methyltransferase</keyword>
<dbReference type="GO" id="GO:0008168">
    <property type="term" value="F:methyltransferase activity"/>
    <property type="evidence" value="ECO:0007669"/>
    <property type="project" value="UniProtKB-KW"/>
</dbReference>
<keyword evidence="9" id="KW-0808">Transferase</keyword>
<keyword evidence="7 10" id="KW-0472">Membrane</keyword>
<dbReference type="InterPro" id="IPR014032">
    <property type="entry name" value="Peptidase_A24A_bac"/>
</dbReference>
<keyword evidence="6 10" id="KW-1133">Transmembrane helix</keyword>
<dbReference type="EC" id="3.4.23.43" evidence="9"/>
<feature type="transmembrane region" description="Helical" evidence="10">
    <location>
        <begin position="84"/>
        <end position="117"/>
    </location>
</feature>
<dbReference type="Gene3D" id="1.20.120.1220">
    <property type="match status" value="1"/>
</dbReference>
<evidence type="ECO:0000256" key="5">
    <source>
        <dbReference type="ARBA" id="ARBA00022692"/>
    </source>
</evidence>
<dbReference type="EMBL" id="QOQK01000001">
    <property type="protein sequence ID" value="RCL85672.1"/>
    <property type="molecule type" value="Genomic_DNA"/>
</dbReference>
<keyword evidence="5 9" id="KW-0812">Transmembrane</keyword>
<evidence type="ECO:0000256" key="6">
    <source>
        <dbReference type="ARBA" id="ARBA00022989"/>
    </source>
</evidence>
<feature type="transmembrane region" description="Helical" evidence="10">
    <location>
        <begin position="243"/>
        <end position="261"/>
    </location>
</feature>
<comment type="catalytic activity">
    <reaction evidence="9">
        <text>Typically cleaves a -Gly-|-Phe- bond to release an N-terminal, basic peptide of 5-8 residues from type IV prepilin, and then N-methylates the new N-terminal amino group, the methyl donor being S-adenosyl-L-methionine.</text>
        <dbReference type="EC" id="3.4.23.43"/>
    </reaction>
</comment>
<sequence length="270" mass="30428">MLELNLYYLILFFGLGACIGSFVNASAYRLVRGQDWIFTKSKCFACNKKLTFLQNIPIFGYLRYFGNSKCCASQIPIRYLLVEFAFAIIFISHLMVFGGYLTVVYLPFICILSIIFLTDMEAFHIPDIASIGGTAIGLIFVIYKFPSLPNTTESLIAGGLGFFTIYFINLIYRILRGKNGIGFGDAKLMLMLGIWMGVENILVILFIASFLGTLLGISYVIYYSKLDISFSAINNKNILELELPFGCFLVCAALIDHFFNVTNHLYNIYL</sequence>
<gene>
    <name evidence="13" type="ORF">DBW64_00345</name>
</gene>
<evidence type="ECO:0000256" key="9">
    <source>
        <dbReference type="RuleBase" id="RU003794"/>
    </source>
</evidence>
<evidence type="ECO:0000259" key="11">
    <source>
        <dbReference type="Pfam" id="PF01478"/>
    </source>
</evidence>
<evidence type="ECO:0000259" key="12">
    <source>
        <dbReference type="Pfam" id="PF06750"/>
    </source>
</evidence>
<feature type="transmembrane region" description="Helical" evidence="10">
    <location>
        <begin position="155"/>
        <end position="174"/>
    </location>
</feature>
<keyword evidence="9" id="KW-0511">Multifunctional enzyme</keyword>
<evidence type="ECO:0000256" key="3">
    <source>
        <dbReference type="ARBA" id="ARBA00022475"/>
    </source>
</evidence>
<evidence type="ECO:0000256" key="1">
    <source>
        <dbReference type="ARBA" id="ARBA00004429"/>
    </source>
</evidence>
<name>A0A368ELI5_9PROT</name>
<accession>A0A368ELI5</accession>
<dbReference type="InterPro" id="IPR050882">
    <property type="entry name" value="Prepilin_peptidase/N-MTase"/>
</dbReference>
<evidence type="ECO:0000256" key="7">
    <source>
        <dbReference type="ARBA" id="ARBA00023136"/>
    </source>
</evidence>
<dbReference type="PANTHER" id="PTHR30487">
    <property type="entry name" value="TYPE 4 PREPILIN-LIKE PROTEINS LEADER PEPTIDE-PROCESSING ENZYME"/>
    <property type="match status" value="1"/>
</dbReference>
<keyword evidence="4" id="KW-0997">Cell inner membrane</keyword>
<proteinExistence type="inferred from homology"/>
<dbReference type="EC" id="2.1.1.-" evidence="9"/>
<dbReference type="Pfam" id="PF06750">
    <property type="entry name" value="A24_N_bact"/>
    <property type="match status" value="1"/>
</dbReference>
<reference evidence="13 14" key="1">
    <citation type="journal article" date="2018" name="Microbiome">
        <title>Fine metagenomic profile of the Mediterranean stratified and mixed water columns revealed by assembly and recruitment.</title>
        <authorList>
            <person name="Haro-Moreno J.M."/>
            <person name="Lopez-Perez M."/>
            <person name="De La Torre J.R."/>
            <person name="Picazo A."/>
            <person name="Camacho A."/>
            <person name="Rodriguez-Valera F."/>
        </authorList>
    </citation>
    <scope>NUCLEOTIDE SEQUENCE [LARGE SCALE GENOMIC DNA]</scope>
    <source>
        <strain evidence="13">MED-G50</strain>
    </source>
</reference>
<dbReference type="InterPro" id="IPR000045">
    <property type="entry name" value="Prepilin_IV_endopep_pep"/>
</dbReference>
<comment type="subcellular location">
    <subcellularLocation>
        <location evidence="1">Cell inner membrane</location>
        <topology evidence="1">Multi-pass membrane protein</topology>
    </subcellularLocation>
    <subcellularLocation>
        <location evidence="9">Cell membrane</location>
        <topology evidence="9">Multi-pass membrane protein</topology>
    </subcellularLocation>
</comment>
<evidence type="ECO:0000256" key="2">
    <source>
        <dbReference type="ARBA" id="ARBA00005801"/>
    </source>
</evidence>
<keyword evidence="3" id="KW-1003">Cell membrane</keyword>
<dbReference type="PRINTS" id="PR00864">
    <property type="entry name" value="PREPILNPTASE"/>
</dbReference>